<comment type="caution">
    <text evidence="2">The sequence shown here is derived from an EMBL/GenBank/DDBJ whole genome shotgun (WGS) entry which is preliminary data.</text>
</comment>
<gene>
    <name evidence="2" type="ORF">PMH09_00110</name>
</gene>
<evidence type="ECO:0000313" key="3">
    <source>
        <dbReference type="Proteomes" id="UP001232992"/>
    </source>
</evidence>
<feature type="compositionally biased region" description="Acidic residues" evidence="1">
    <location>
        <begin position="352"/>
        <end position="377"/>
    </location>
</feature>
<dbReference type="RefSeq" id="WP_283756241.1">
    <property type="nucleotide sequence ID" value="NZ_JAQOSQ010000001.1"/>
</dbReference>
<feature type="compositionally biased region" description="Acidic residues" evidence="1">
    <location>
        <begin position="467"/>
        <end position="485"/>
    </location>
</feature>
<evidence type="ECO:0008006" key="4">
    <source>
        <dbReference type="Google" id="ProtNLM"/>
    </source>
</evidence>
<proteinExistence type="predicted"/>
<feature type="region of interest" description="Disordered" evidence="1">
    <location>
        <begin position="467"/>
        <end position="522"/>
    </location>
</feature>
<evidence type="ECO:0000313" key="2">
    <source>
        <dbReference type="EMBL" id="MDJ1181584.1"/>
    </source>
</evidence>
<name>A0ABT7BQW5_9CYAN</name>
<organism evidence="2 3">
    <name type="scientific">Roseofilum casamattae BLCC-M143</name>
    <dbReference type="NCBI Taxonomy" id="3022442"/>
    <lineage>
        <taxon>Bacteria</taxon>
        <taxon>Bacillati</taxon>
        <taxon>Cyanobacteriota</taxon>
        <taxon>Cyanophyceae</taxon>
        <taxon>Desertifilales</taxon>
        <taxon>Desertifilaceae</taxon>
        <taxon>Roseofilum</taxon>
        <taxon>Roseofilum casamattae</taxon>
    </lineage>
</organism>
<feature type="compositionally biased region" description="Acidic residues" evidence="1">
    <location>
        <begin position="581"/>
        <end position="602"/>
    </location>
</feature>
<evidence type="ECO:0000256" key="1">
    <source>
        <dbReference type="SAM" id="MobiDB-lite"/>
    </source>
</evidence>
<accession>A0ABT7BQW5</accession>
<dbReference type="EMBL" id="JAQOSQ010000001">
    <property type="protein sequence ID" value="MDJ1181584.1"/>
    <property type="molecule type" value="Genomic_DNA"/>
</dbReference>
<feature type="compositionally biased region" description="Acidic residues" evidence="1">
    <location>
        <begin position="327"/>
        <end position="339"/>
    </location>
</feature>
<feature type="region of interest" description="Disordered" evidence="1">
    <location>
        <begin position="569"/>
        <end position="602"/>
    </location>
</feature>
<protein>
    <recommendedName>
        <fullName evidence="4">FHA domain containing protein</fullName>
    </recommendedName>
</protein>
<sequence>MFSQSFWKRQKRRLLGAIATLALLLGITGCGSDAGELIDAAISIPNPLKPQPVAQITEVSPPATIQRLSQRLEKYQPQIAIAFPQPDRTLQETTFTLELDVRDFPIYQDPDLGLGPHLEVILDNEPYASIYDLSQPITFKDLNPGTHTLRVFATTPWGESFKNEGAYAQTTFHIFTPTEDRIPDANLPLLTYSNPIGTYGVQPILLDFYLTNAPLHLVAQENPDDDILDWRIRATVNGEELILDQWEPLYLQGFKPGNNWVKLEIVDELDNAIANTFNTTARLVVYDPEVADPLAKLIRGEIPIEVAQQIVDPNWDVPIELELDATDVEVEEDTEEVEPSEERIPTPVSETTPEEPGDLEVGETEEELETPEAEVPELEEVSDAELEIVEPEEELETPEAEVPELEEVSDTELEIVEPEEEIETPEAEVPELEEVSDTELEVVEAEDLQPENLEPEIPETTLETEALESEEVELPAELEFEEESQASDRQDIEPLPSSVLEQPMDGEIATPESELAEPTEEEEFSWREALTQTTDNLSQWTDIAKSRWEELKSQWQQLDIDLDINSLNPFAGEGSDRELDTESIPDVVEESPVSEEVEEAIESEPAVEILEELNPTAAEIESEPEPETEILSELNEIEEPVETMSAELSQVEEMPDPLLDTVPVDVPAIDGGELSVEVMTEELEETAISDL</sequence>
<keyword evidence="3" id="KW-1185">Reference proteome</keyword>
<feature type="region of interest" description="Disordered" evidence="1">
    <location>
        <begin position="327"/>
        <end position="377"/>
    </location>
</feature>
<reference evidence="2 3" key="1">
    <citation type="submission" date="2023-01" db="EMBL/GenBank/DDBJ databases">
        <title>Novel diversity within Roseofilum (Cyanobacteria; Desertifilaceae) from marine benthic mats with descriptions of four novel species.</title>
        <authorList>
            <person name="Wang Y."/>
            <person name="Berthold D.E."/>
            <person name="Hu J."/>
            <person name="Lefler F.W."/>
            <person name="Laughinghouse H.D. IV."/>
        </authorList>
    </citation>
    <scope>NUCLEOTIDE SEQUENCE [LARGE SCALE GENOMIC DNA]</scope>
    <source>
        <strain evidence="2 3">BLCC-M143</strain>
    </source>
</reference>
<feature type="region of interest" description="Disordered" evidence="1">
    <location>
        <begin position="389"/>
        <end position="437"/>
    </location>
</feature>
<dbReference type="Proteomes" id="UP001232992">
    <property type="component" value="Unassembled WGS sequence"/>
</dbReference>